<proteinExistence type="predicted"/>
<reference evidence="1" key="1">
    <citation type="submission" date="2020-04" db="EMBL/GenBank/DDBJ databases">
        <authorList>
            <person name="Alioto T."/>
            <person name="Alioto T."/>
            <person name="Gomez Garrido J."/>
        </authorList>
    </citation>
    <scope>NUCLEOTIDE SEQUENCE</scope>
    <source>
        <strain evidence="1">A484AB</strain>
    </source>
</reference>
<dbReference type="Proteomes" id="UP001152795">
    <property type="component" value="Unassembled WGS sequence"/>
</dbReference>
<dbReference type="AlphaFoldDB" id="A0A6S7J1A2"/>
<keyword evidence="2" id="KW-1185">Reference proteome</keyword>
<comment type="caution">
    <text evidence="1">The sequence shown here is derived from an EMBL/GenBank/DDBJ whole genome shotgun (WGS) entry which is preliminary data.</text>
</comment>
<evidence type="ECO:0000313" key="1">
    <source>
        <dbReference type="EMBL" id="CAB4023774.1"/>
    </source>
</evidence>
<dbReference type="EMBL" id="CACRXK020012674">
    <property type="protein sequence ID" value="CAB4023774.1"/>
    <property type="molecule type" value="Genomic_DNA"/>
</dbReference>
<sequence length="109" mass="12762">KNFHKFKYLAFDSNKVYADDETLFPNLIPYSNYALQFITNDKSGDPRKRVTTTKSFTTPYGGKYDILLTIFPCLEVQRRYYTMQFVSQFCCDTSCTRNCKDSNNRGQNC</sequence>
<protein>
    <submittedName>
        <fullName evidence="1">Uncharacterized protein</fullName>
    </submittedName>
</protein>
<feature type="non-terminal residue" evidence="1">
    <location>
        <position position="1"/>
    </location>
</feature>
<accession>A0A6S7J1A2</accession>
<gene>
    <name evidence="1" type="ORF">PACLA_8A052740</name>
</gene>
<name>A0A6S7J1A2_PARCT</name>
<evidence type="ECO:0000313" key="2">
    <source>
        <dbReference type="Proteomes" id="UP001152795"/>
    </source>
</evidence>
<organism evidence="1 2">
    <name type="scientific">Paramuricea clavata</name>
    <name type="common">Red gorgonian</name>
    <name type="synonym">Violescent sea-whip</name>
    <dbReference type="NCBI Taxonomy" id="317549"/>
    <lineage>
        <taxon>Eukaryota</taxon>
        <taxon>Metazoa</taxon>
        <taxon>Cnidaria</taxon>
        <taxon>Anthozoa</taxon>
        <taxon>Octocorallia</taxon>
        <taxon>Malacalcyonacea</taxon>
        <taxon>Plexauridae</taxon>
        <taxon>Paramuricea</taxon>
    </lineage>
</organism>